<gene>
    <name evidence="1" type="ORF">ARMGADRAFT_1079991</name>
</gene>
<proteinExistence type="predicted"/>
<dbReference type="OrthoDB" id="3029170at2759"/>
<dbReference type="GO" id="GO:0009308">
    <property type="term" value="P:amine metabolic process"/>
    <property type="evidence" value="ECO:0007669"/>
    <property type="project" value="InterPro"/>
</dbReference>
<dbReference type="GO" id="GO:0008131">
    <property type="term" value="F:primary methylamine oxidase activity"/>
    <property type="evidence" value="ECO:0007669"/>
    <property type="project" value="InterPro"/>
</dbReference>
<organism evidence="1 2">
    <name type="scientific">Armillaria gallica</name>
    <name type="common">Bulbous honey fungus</name>
    <name type="synonym">Armillaria bulbosa</name>
    <dbReference type="NCBI Taxonomy" id="47427"/>
    <lineage>
        <taxon>Eukaryota</taxon>
        <taxon>Fungi</taxon>
        <taxon>Dikarya</taxon>
        <taxon>Basidiomycota</taxon>
        <taxon>Agaricomycotina</taxon>
        <taxon>Agaricomycetes</taxon>
        <taxon>Agaricomycetidae</taxon>
        <taxon>Agaricales</taxon>
        <taxon>Marasmiineae</taxon>
        <taxon>Physalacriaceae</taxon>
        <taxon>Armillaria</taxon>
    </lineage>
</organism>
<dbReference type="InParanoid" id="A0A2H3DZG8"/>
<dbReference type="GO" id="GO:0048038">
    <property type="term" value="F:quinone binding"/>
    <property type="evidence" value="ECO:0007669"/>
    <property type="project" value="InterPro"/>
</dbReference>
<dbReference type="EMBL" id="KZ293656">
    <property type="protein sequence ID" value="PBK93703.1"/>
    <property type="molecule type" value="Genomic_DNA"/>
</dbReference>
<protein>
    <submittedName>
        <fullName evidence="1">Uncharacterized protein</fullName>
    </submittedName>
</protein>
<dbReference type="GO" id="GO:0005507">
    <property type="term" value="F:copper ion binding"/>
    <property type="evidence" value="ECO:0007669"/>
    <property type="project" value="InterPro"/>
</dbReference>
<dbReference type="InterPro" id="IPR016182">
    <property type="entry name" value="Cu_amine_oxidase_N-reg"/>
</dbReference>
<evidence type="ECO:0000313" key="1">
    <source>
        <dbReference type="EMBL" id="PBK93703.1"/>
    </source>
</evidence>
<dbReference type="Proteomes" id="UP000217790">
    <property type="component" value="Unassembled WGS sequence"/>
</dbReference>
<dbReference type="STRING" id="47427.A0A2H3DZG8"/>
<evidence type="ECO:0000313" key="2">
    <source>
        <dbReference type="Proteomes" id="UP000217790"/>
    </source>
</evidence>
<name>A0A2H3DZG8_ARMGA</name>
<sequence length="146" mass="15900">MQDMSKRDLVNGWTVRVANSEYGRGEVPSAATEARAPLTSFWLHPLDPLTPDETDIFSFEFITTYLLPPPKKAVLAYLGIALTPGGQPEASTPITRKAEVDVRTMTLAARVLEAPIVVPILGTTDSYVVEDVQDGLSTLIGFRRGI</sequence>
<reference evidence="2" key="1">
    <citation type="journal article" date="2017" name="Nat. Ecol. Evol.">
        <title>Genome expansion and lineage-specific genetic innovations in the forest pathogenic fungi Armillaria.</title>
        <authorList>
            <person name="Sipos G."/>
            <person name="Prasanna A.N."/>
            <person name="Walter M.C."/>
            <person name="O'Connor E."/>
            <person name="Balint B."/>
            <person name="Krizsan K."/>
            <person name="Kiss B."/>
            <person name="Hess J."/>
            <person name="Varga T."/>
            <person name="Slot J."/>
            <person name="Riley R."/>
            <person name="Boka B."/>
            <person name="Rigling D."/>
            <person name="Barry K."/>
            <person name="Lee J."/>
            <person name="Mihaltcheva S."/>
            <person name="LaButti K."/>
            <person name="Lipzen A."/>
            <person name="Waldron R."/>
            <person name="Moloney N.M."/>
            <person name="Sperisen C."/>
            <person name="Kredics L."/>
            <person name="Vagvoelgyi C."/>
            <person name="Patrignani A."/>
            <person name="Fitzpatrick D."/>
            <person name="Nagy I."/>
            <person name="Doyle S."/>
            <person name="Anderson J.B."/>
            <person name="Grigoriev I.V."/>
            <person name="Gueldener U."/>
            <person name="Muensterkoetter M."/>
            <person name="Nagy L.G."/>
        </authorList>
    </citation>
    <scope>NUCLEOTIDE SEQUENCE [LARGE SCALE GENOMIC DNA]</scope>
    <source>
        <strain evidence="2">Ar21-2</strain>
    </source>
</reference>
<dbReference type="AlphaFoldDB" id="A0A2H3DZG8"/>
<dbReference type="SUPFAM" id="SSF54416">
    <property type="entry name" value="Amine oxidase N-terminal region"/>
    <property type="match status" value="1"/>
</dbReference>
<keyword evidence="2" id="KW-1185">Reference proteome</keyword>
<accession>A0A2H3DZG8</accession>